<dbReference type="SMART" id="SM00702">
    <property type="entry name" value="P4Hc"/>
    <property type="match status" value="1"/>
</dbReference>
<dbReference type="EMBL" id="JAQMWT010000364">
    <property type="protein sequence ID" value="KAJ8602873.1"/>
    <property type="molecule type" value="Genomic_DNA"/>
</dbReference>
<organism evidence="8 9">
    <name type="scientific">Chrysophaeum taylorii</name>
    <dbReference type="NCBI Taxonomy" id="2483200"/>
    <lineage>
        <taxon>Eukaryota</taxon>
        <taxon>Sar</taxon>
        <taxon>Stramenopiles</taxon>
        <taxon>Ochrophyta</taxon>
        <taxon>Pelagophyceae</taxon>
        <taxon>Pelagomonadales</taxon>
        <taxon>Pelagomonadaceae</taxon>
        <taxon>Chrysophaeum</taxon>
    </lineage>
</organism>
<keyword evidence="6" id="KW-0812">Transmembrane</keyword>
<reference evidence="8" key="1">
    <citation type="submission" date="2023-01" db="EMBL/GenBank/DDBJ databases">
        <title>Metagenome sequencing of chrysophaentin producing Chrysophaeum taylorii.</title>
        <authorList>
            <person name="Davison J."/>
            <person name="Bewley C."/>
        </authorList>
    </citation>
    <scope>NUCLEOTIDE SEQUENCE</scope>
    <source>
        <strain evidence="8">NIES-1699</strain>
    </source>
</reference>
<evidence type="ECO:0000256" key="1">
    <source>
        <dbReference type="ARBA" id="ARBA00001961"/>
    </source>
</evidence>
<dbReference type="GO" id="GO:0005783">
    <property type="term" value="C:endoplasmic reticulum"/>
    <property type="evidence" value="ECO:0007669"/>
    <property type="project" value="TreeGrafter"/>
</dbReference>
<dbReference type="Gene3D" id="2.60.120.620">
    <property type="entry name" value="q2cbj1_9rhob like domain"/>
    <property type="match status" value="1"/>
</dbReference>
<dbReference type="GO" id="GO:0004656">
    <property type="term" value="F:procollagen-proline 4-dioxygenase activity"/>
    <property type="evidence" value="ECO:0007669"/>
    <property type="project" value="TreeGrafter"/>
</dbReference>
<keyword evidence="5" id="KW-0408">Iron</keyword>
<evidence type="ECO:0000256" key="2">
    <source>
        <dbReference type="ARBA" id="ARBA00022723"/>
    </source>
</evidence>
<dbReference type="InterPro" id="IPR006620">
    <property type="entry name" value="Pro_4_hyd_alph"/>
</dbReference>
<evidence type="ECO:0000256" key="5">
    <source>
        <dbReference type="ARBA" id="ARBA00023004"/>
    </source>
</evidence>
<sequence length="331" mass="36368">MGLFSRVVRQEREAPREGVVIEDCLECRVLGSATCFGVAAYSLRQIRVQPAQQTWFVAFGSAWIVLGCAACVMTTVAPLHWVVTREPGRDVPDLPVFAAPAAAVTLGEDPSPSREVVDPSMGVFVLHNVLTASECEAIVATSEAMGYTEDAPVSLGRNVRQNENCVWIVAPATNDKIFERARPLLPPRIEFPRLTLEPVVGLNRRWRLYKYSESDVFKVHADGAWTGSGLDTNGNLVADIYDGTCFSWLTFLIYLNDDFEGGTTSFFKRQEGGDVAAAVFAVKPRRGSVLCFFHGHHPLSPLHQGDIVTSGVKYVARTDVLYKLPPPNLLE</sequence>
<dbReference type="AlphaFoldDB" id="A0AAD7XLQ1"/>
<dbReference type="GO" id="GO:0031418">
    <property type="term" value="F:L-ascorbic acid binding"/>
    <property type="evidence" value="ECO:0007669"/>
    <property type="project" value="InterPro"/>
</dbReference>
<keyword evidence="6" id="KW-1133">Transmembrane helix</keyword>
<keyword evidence="4" id="KW-0560">Oxidoreductase</keyword>
<dbReference type="Proteomes" id="UP001230188">
    <property type="component" value="Unassembled WGS sequence"/>
</dbReference>
<keyword evidence="3" id="KW-0223">Dioxygenase</keyword>
<dbReference type="InterPro" id="IPR045054">
    <property type="entry name" value="P4HA-like"/>
</dbReference>
<protein>
    <recommendedName>
        <fullName evidence="7">Prolyl 4-hydroxylase alpha subunit domain-containing protein</fullName>
    </recommendedName>
</protein>
<comment type="caution">
    <text evidence="8">The sequence shown here is derived from an EMBL/GenBank/DDBJ whole genome shotgun (WGS) entry which is preliminary data.</text>
</comment>
<keyword evidence="9" id="KW-1185">Reference proteome</keyword>
<proteinExistence type="predicted"/>
<gene>
    <name evidence="8" type="ORF">CTAYLR_010630</name>
</gene>
<evidence type="ECO:0000256" key="6">
    <source>
        <dbReference type="SAM" id="Phobius"/>
    </source>
</evidence>
<evidence type="ECO:0000256" key="4">
    <source>
        <dbReference type="ARBA" id="ARBA00023002"/>
    </source>
</evidence>
<dbReference type="PANTHER" id="PTHR10869:SF247">
    <property type="entry name" value="FE2OG DIOXYGENASE DOMAIN-CONTAINING PROTEIN"/>
    <property type="match status" value="1"/>
</dbReference>
<evidence type="ECO:0000313" key="8">
    <source>
        <dbReference type="EMBL" id="KAJ8602873.1"/>
    </source>
</evidence>
<feature type="transmembrane region" description="Helical" evidence="6">
    <location>
        <begin position="54"/>
        <end position="81"/>
    </location>
</feature>
<evidence type="ECO:0000313" key="9">
    <source>
        <dbReference type="Proteomes" id="UP001230188"/>
    </source>
</evidence>
<keyword evidence="6" id="KW-0472">Membrane</keyword>
<evidence type="ECO:0000259" key="7">
    <source>
        <dbReference type="SMART" id="SM00702"/>
    </source>
</evidence>
<name>A0AAD7XLQ1_9STRA</name>
<dbReference type="PANTHER" id="PTHR10869">
    <property type="entry name" value="PROLYL 4-HYDROXYLASE ALPHA SUBUNIT"/>
    <property type="match status" value="1"/>
</dbReference>
<feature type="domain" description="Prolyl 4-hydroxylase alpha subunit" evidence="7">
    <location>
        <begin position="121"/>
        <end position="321"/>
    </location>
</feature>
<keyword evidence="2" id="KW-0479">Metal-binding</keyword>
<dbReference type="GO" id="GO:0005506">
    <property type="term" value="F:iron ion binding"/>
    <property type="evidence" value="ECO:0007669"/>
    <property type="project" value="InterPro"/>
</dbReference>
<comment type="cofactor">
    <cofactor evidence="1">
        <name>L-ascorbate</name>
        <dbReference type="ChEBI" id="CHEBI:38290"/>
    </cofactor>
</comment>
<evidence type="ECO:0000256" key="3">
    <source>
        <dbReference type="ARBA" id="ARBA00022964"/>
    </source>
</evidence>
<accession>A0AAD7XLQ1</accession>